<dbReference type="STRING" id="1159017.SAMN02927930_00799"/>
<dbReference type="Pfam" id="PF13091">
    <property type="entry name" value="PLDc_2"/>
    <property type="match status" value="2"/>
</dbReference>
<dbReference type="AlphaFoldDB" id="A0A1G6BH49"/>
<sequence length="511" mass="57284">MLRFIQVLILMTSLVGAPGCASLPDLSQRQASYAIHPVDTAQTQLGSLIARAFEIKADPHSRVNAGVLVLDEAEPSLTARLLLIENAERSIDIQYYIWRDDTSGVLIIQALEQAAQRGVRVRVLLDDIHSGAVTPFLHELNRYPNVEIRLMNPFMPRGALVLGFLTDFDRSNRRMHNKSLTVDNQASIVGGRNIGNDYFLNGHTDILFSDMDLLAVGPIVQDISVRFDNYWNSDSAYPLELLENPPSKAPAAVIFDYQPRLPHLQTFFSNATWYGVHAVVVSDSPTKLLGHAAPEELITHKFRIVFDEPQQEMLLISPYFIPSTELIQSLGALVEHGVNVQVLTNAYATNDVTLVHSGYAKHRKELLRAGVRLFELRPTALAIPLVEEPEDNDLPFSSVSASSLHAKTFIIDRHRVFVGSFNFDPRSANLNTELGLVVESEALGQQMAQTFLNNTPYHAYEVVLNEKDKLEWHERNEQGDIIAVYHIEPETSWLQRLLIGFFSLLPIDPLL</sequence>
<feature type="chain" id="PRO_5011735116" evidence="1">
    <location>
        <begin position="18"/>
        <end position="511"/>
    </location>
</feature>
<gene>
    <name evidence="3" type="ORF">SAMN02927930_00799</name>
</gene>
<dbReference type="Proteomes" id="UP000199626">
    <property type="component" value="Unassembled WGS sequence"/>
</dbReference>
<dbReference type="CDD" id="cd09113">
    <property type="entry name" value="PLDc_ymdC_like_2"/>
    <property type="match status" value="1"/>
</dbReference>
<dbReference type="GO" id="GO:0030572">
    <property type="term" value="F:phosphatidyltransferase activity"/>
    <property type="evidence" value="ECO:0007669"/>
    <property type="project" value="UniProtKB-ARBA"/>
</dbReference>
<dbReference type="PANTHER" id="PTHR21248:SF12">
    <property type="entry name" value="CARDIOLIPIN SYNTHASE C"/>
    <property type="match status" value="1"/>
</dbReference>
<dbReference type="InterPro" id="IPR001736">
    <property type="entry name" value="PLipase_D/transphosphatidylase"/>
</dbReference>
<keyword evidence="1" id="KW-0732">Signal</keyword>
<accession>A0A1G6BH49</accession>
<dbReference type="InterPro" id="IPR025202">
    <property type="entry name" value="PLD-like_dom"/>
</dbReference>
<keyword evidence="4" id="KW-1185">Reference proteome</keyword>
<feature type="domain" description="PLD phosphodiesterase" evidence="2">
    <location>
        <begin position="171"/>
        <end position="198"/>
    </location>
</feature>
<dbReference type="GO" id="GO:0032049">
    <property type="term" value="P:cardiolipin biosynthetic process"/>
    <property type="evidence" value="ECO:0007669"/>
    <property type="project" value="UniProtKB-ARBA"/>
</dbReference>
<evidence type="ECO:0000313" key="4">
    <source>
        <dbReference type="Proteomes" id="UP000199626"/>
    </source>
</evidence>
<protein>
    <submittedName>
        <fullName evidence="3">Phosphatidylserine/phosphatidylglycerophosphate/cardiolipin synthase</fullName>
    </submittedName>
</protein>
<dbReference type="SUPFAM" id="SSF56024">
    <property type="entry name" value="Phospholipase D/nuclease"/>
    <property type="match status" value="2"/>
</dbReference>
<evidence type="ECO:0000256" key="1">
    <source>
        <dbReference type="SAM" id="SignalP"/>
    </source>
</evidence>
<dbReference type="PANTHER" id="PTHR21248">
    <property type="entry name" value="CARDIOLIPIN SYNTHASE"/>
    <property type="match status" value="1"/>
</dbReference>
<evidence type="ECO:0000259" key="2">
    <source>
        <dbReference type="PROSITE" id="PS50035"/>
    </source>
</evidence>
<dbReference type="CDD" id="cd09111">
    <property type="entry name" value="PLDc_ymdC_like_1"/>
    <property type="match status" value="1"/>
</dbReference>
<feature type="signal peptide" evidence="1">
    <location>
        <begin position="1"/>
        <end position="17"/>
    </location>
</feature>
<feature type="domain" description="PLD phosphodiesterase" evidence="2">
    <location>
        <begin position="400"/>
        <end position="427"/>
    </location>
</feature>
<dbReference type="OrthoDB" id="9814092at2"/>
<dbReference type="SMART" id="SM00155">
    <property type="entry name" value="PLDc"/>
    <property type="match status" value="2"/>
</dbReference>
<reference evidence="4" key="1">
    <citation type="submission" date="2016-10" db="EMBL/GenBank/DDBJ databases">
        <authorList>
            <person name="Varghese N."/>
            <person name="Submissions S."/>
        </authorList>
    </citation>
    <scope>NUCLEOTIDE SEQUENCE [LARGE SCALE GENOMIC DNA]</scope>
    <source>
        <strain evidence="4">CGMCC 1.10824</strain>
    </source>
</reference>
<evidence type="ECO:0000313" key="3">
    <source>
        <dbReference type="EMBL" id="SDB19955.1"/>
    </source>
</evidence>
<organism evidence="3 4">
    <name type="scientific">Pseudidiomarina indica</name>
    <dbReference type="NCBI Taxonomy" id="1159017"/>
    <lineage>
        <taxon>Bacteria</taxon>
        <taxon>Pseudomonadati</taxon>
        <taxon>Pseudomonadota</taxon>
        <taxon>Gammaproteobacteria</taxon>
        <taxon>Alteromonadales</taxon>
        <taxon>Idiomarinaceae</taxon>
        <taxon>Pseudidiomarina</taxon>
    </lineage>
</organism>
<dbReference type="PROSITE" id="PS50035">
    <property type="entry name" value="PLD"/>
    <property type="match status" value="2"/>
</dbReference>
<proteinExistence type="predicted"/>
<dbReference type="EMBL" id="FMXN01000003">
    <property type="protein sequence ID" value="SDB19955.1"/>
    <property type="molecule type" value="Genomic_DNA"/>
</dbReference>
<name>A0A1G6BH49_9GAMM</name>
<dbReference type="Gene3D" id="3.30.870.10">
    <property type="entry name" value="Endonuclease Chain A"/>
    <property type="match status" value="2"/>
</dbReference>